<name>A0A8X8DH30_POPTO</name>
<evidence type="ECO:0000313" key="8">
    <source>
        <dbReference type="Proteomes" id="UP000886885"/>
    </source>
</evidence>
<dbReference type="InterPro" id="IPR005202">
    <property type="entry name" value="TF_GRAS"/>
</dbReference>
<gene>
    <name evidence="7" type="ORF">POTOM_000999</name>
</gene>
<dbReference type="Pfam" id="PF03514">
    <property type="entry name" value="GRAS"/>
    <property type="match status" value="1"/>
</dbReference>
<proteinExistence type="inferred from homology"/>
<evidence type="ECO:0000256" key="1">
    <source>
        <dbReference type="ARBA" id="ARBA00004123"/>
    </source>
</evidence>
<organism evidence="7 8">
    <name type="scientific">Populus tomentosa</name>
    <name type="common">Chinese white poplar</name>
    <dbReference type="NCBI Taxonomy" id="118781"/>
    <lineage>
        <taxon>Eukaryota</taxon>
        <taxon>Viridiplantae</taxon>
        <taxon>Streptophyta</taxon>
        <taxon>Embryophyta</taxon>
        <taxon>Tracheophyta</taxon>
        <taxon>Spermatophyta</taxon>
        <taxon>Magnoliopsida</taxon>
        <taxon>eudicotyledons</taxon>
        <taxon>Gunneridae</taxon>
        <taxon>Pentapetalae</taxon>
        <taxon>rosids</taxon>
        <taxon>fabids</taxon>
        <taxon>Malpighiales</taxon>
        <taxon>Salicaceae</taxon>
        <taxon>Saliceae</taxon>
        <taxon>Populus</taxon>
    </lineage>
</organism>
<dbReference type="GO" id="GO:0005634">
    <property type="term" value="C:nucleus"/>
    <property type="evidence" value="ECO:0007669"/>
    <property type="project" value="UniProtKB-SubCell"/>
</dbReference>
<sequence>MRRSQSPPTSVSTLSSSSNGGAGGNTTNITATDKAVNPVSNERKDEWAPELQPIPSGLEFVSSGARCGLGLEDWENMLSEPCQEQSFLRWIAGDVDDTQFGLKQLLQSGNNQLEFDGNAGAGAGGGGLGIVDQGHGFESLSGIPCGVSSIGTNLAPFPGPGVSNVGSGLVAPGSFSGLVNYKNVGFGHNNSSVQSPVFSSSSNSVSLPLSLPPGMGYHHNQQQQIEASEEKPHLLDPQVLMNQQQSHNPLAQNPNLFLPLPFSQQENRPLHSQLKRHNSGGIDPISHVIPKPPFSVPGQEFLLRKHQQQQLGFPQGVQFLHQQLQQKPLMVKKEDLGVQQQQQQQQQHALLDQLFKAAELVGTGNFLHAQGILARLNQQLSPTGKPLHRAAFYFKEALQLLLLMNNNSVTAPPPRSPTPFDVIFKMSAYKVLSEVSPLIQFVNFTCNQALLEAVDDAESIHIVDFDIGFGAQWASFMQELPRNRGVRSLKTTAFASPSTHHPVELGLMRDNLTQFANEIGLSFELDVINFDSLEQNCYSLPFFRTNENEAVVVNFPIWCSSNQPSALPSLLRFIKQLSPKIVVSLDRGCDRSDLPFPQHILHALQSYVHLLESLDAVNATTDAVNKIERFLLQPRIESTVLGRLRAPEKMPNWKTIFASVGFSPVAFSNFTETQAECVVKRTPVRGFHVEKRQALLVLCWQRRELMSASAWRC</sequence>
<dbReference type="PANTHER" id="PTHR31636">
    <property type="entry name" value="OSJNBA0084A10.13 PROTEIN-RELATED"/>
    <property type="match status" value="1"/>
</dbReference>
<dbReference type="AlphaFoldDB" id="A0A8X8DH30"/>
<dbReference type="Proteomes" id="UP000886885">
    <property type="component" value="Chromosome 1A"/>
</dbReference>
<feature type="region of interest" description="Disordered" evidence="6">
    <location>
        <begin position="1"/>
        <end position="51"/>
    </location>
</feature>
<feature type="short sequence motif" description="VHIID" evidence="5">
    <location>
        <begin position="460"/>
        <end position="464"/>
    </location>
</feature>
<comment type="subcellular location">
    <subcellularLocation>
        <location evidence="1">Nucleus</location>
    </subcellularLocation>
</comment>
<comment type="caution">
    <text evidence="5">Lacks conserved residue(s) required for the propagation of feature annotation.</text>
</comment>
<evidence type="ECO:0000256" key="4">
    <source>
        <dbReference type="ARBA" id="ARBA00023242"/>
    </source>
</evidence>
<evidence type="ECO:0000256" key="6">
    <source>
        <dbReference type="SAM" id="MobiDB-lite"/>
    </source>
</evidence>
<evidence type="ECO:0000256" key="3">
    <source>
        <dbReference type="ARBA" id="ARBA00023163"/>
    </source>
</evidence>
<comment type="caution">
    <text evidence="7">The sequence shown here is derived from an EMBL/GenBank/DDBJ whole genome shotgun (WGS) entry which is preliminary data.</text>
</comment>
<dbReference type="PROSITE" id="PS50985">
    <property type="entry name" value="GRAS"/>
    <property type="match status" value="1"/>
</dbReference>
<feature type="region of interest" description="SAW" evidence="5">
    <location>
        <begin position="641"/>
        <end position="712"/>
    </location>
</feature>
<keyword evidence="8" id="KW-1185">Reference proteome</keyword>
<comment type="similarity">
    <text evidence="5">Belongs to the GRAS family.</text>
</comment>
<keyword evidence="3" id="KW-0804">Transcription</keyword>
<reference evidence="7" key="1">
    <citation type="journal article" date="2020" name="bioRxiv">
        <title>Hybrid origin of Populus tomentosa Carr. identified through genome sequencing and phylogenomic analysis.</title>
        <authorList>
            <person name="An X."/>
            <person name="Gao K."/>
            <person name="Chen Z."/>
            <person name="Li J."/>
            <person name="Yang X."/>
            <person name="Yang X."/>
            <person name="Zhou J."/>
            <person name="Guo T."/>
            <person name="Zhao T."/>
            <person name="Huang S."/>
            <person name="Miao D."/>
            <person name="Khan W.U."/>
            <person name="Rao P."/>
            <person name="Ye M."/>
            <person name="Lei B."/>
            <person name="Liao W."/>
            <person name="Wang J."/>
            <person name="Ji L."/>
            <person name="Li Y."/>
            <person name="Guo B."/>
            <person name="Mustafa N.S."/>
            <person name="Li S."/>
            <person name="Yun Q."/>
            <person name="Keller S.R."/>
            <person name="Mao J."/>
            <person name="Zhang R."/>
            <person name="Strauss S.H."/>
        </authorList>
    </citation>
    <scope>NUCLEOTIDE SEQUENCE</scope>
    <source>
        <strain evidence="7">GM15</strain>
        <tissue evidence="7">Leaf</tissue>
    </source>
</reference>
<evidence type="ECO:0000256" key="5">
    <source>
        <dbReference type="PROSITE-ProRule" id="PRU01191"/>
    </source>
</evidence>
<protein>
    <submittedName>
        <fullName evidence="7">Uncharacterized protein</fullName>
    </submittedName>
</protein>
<keyword evidence="4" id="KW-0539">Nucleus</keyword>
<dbReference type="EMBL" id="JAAWWB010000001">
    <property type="protein sequence ID" value="KAG6791865.1"/>
    <property type="molecule type" value="Genomic_DNA"/>
</dbReference>
<keyword evidence="2" id="KW-0805">Transcription regulation</keyword>
<accession>A0A8X8DH30</accession>
<feature type="compositionally biased region" description="Low complexity" evidence="6">
    <location>
        <begin position="9"/>
        <end position="32"/>
    </location>
</feature>
<evidence type="ECO:0000256" key="2">
    <source>
        <dbReference type="ARBA" id="ARBA00023015"/>
    </source>
</evidence>
<evidence type="ECO:0000313" key="7">
    <source>
        <dbReference type="EMBL" id="KAG6791865.1"/>
    </source>
</evidence>
<dbReference type="OrthoDB" id="666726at2759"/>